<evidence type="ECO:0000313" key="3">
    <source>
        <dbReference type="Proteomes" id="UP001157133"/>
    </source>
</evidence>
<evidence type="ECO:0000256" key="1">
    <source>
        <dbReference type="SAM" id="Phobius"/>
    </source>
</evidence>
<keyword evidence="1" id="KW-0812">Transmembrane</keyword>
<dbReference type="PANTHER" id="PTHR40076">
    <property type="entry name" value="MEMBRANE PROTEIN-RELATED"/>
    <property type="match status" value="1"/>
</dbReference>
<keyword evidence="1" id="KW-0472">Membrane</keyword>
<dbReference type="PANTHER" id="PTHR40076:SF1">
    <property type="entry name" value="MEMBRANE PROTEIN"/>
    <property type="match status" value="1"/>
</dbReference>
<keyword evidence="1" id="KW-1133">Transmembrane helix</keyword>
<feature type="transmembrane region" description="Helical" evidence="1">
    <location>
        <begin position="182"/>
        <end position="204"/>
    </location>
</feature>
<feature type="transmembrane region" description="Helical" evidence="1">
    <location>
        <begin position="210"/>
        <end position="231"/>
    </location>
</feature>
<dbReference type="EMBL" id="BSSU01000008">
    <property type="protein sequence ID" value="GLX82313.1"/>
    <property type="molecule type" value="Genomic_DNA"/>
</dbReference>
<gene>
    <name evidence="2" type="ORF">theurythT_17650</name>
</gene>
<comment type="caution">
    <text evidence="2">The sequence shown here is derived from an EMBL/GenBank/DDBJ whole genome shotgun (WGS) entry which is preliminary data.</text>
</comment>
<organism evidence="2 3">
    <name type="scientific">Thalassotalea eurytherma</name>
    <dbReference type="NCBI Taxonomy" id="1144278"/>
    <lineage>
        <taxon>Bacteria</taxon>
        <taxon>Pseudomonadati</taxon>
        <taxon>Pseudomonadota</taxon>
        <taxon>Gammaproteobacteria</taxon>
        <taxon>Alteromonadales</taxon>
        <taxon>Colwelliaceae</taxon>
        <taxon>Thalassotalea</taxon>
    </lineage>
</organism>
<dbReference type="RefSeq" id="WP_284207674.1">
    <property type="nucleotide sequence ID" value="NZ_BSSU01000008.1"/>
</dbReference>
<feature type="transmembrane region" description="Helical" evidence="1">
    <location>
        <begin position="80"/>
        <end position="105"/>
    </location>
</feature>
<protein>
    <submittedName>
        <fullName evidence="2">Membrane protein</fullName>
    </submittedName>
</protein>
<sequence>MDKISVVHVGGSVEQALKGEYRIKPKEVLLEAWRNTIKSRASINGALLIVLVIGMFATMVLAEFLGGLEVVNADPQRLSILNLAVTIIIWPFLAGVEMMGIFQVIGLNTRAKQVFSFLKRGSWVAVAALLSSVLVGLGLQLFIVPGIFLAVCFSLIVPLVIDKKLSPLQAIVLSIKALRFQWFNIFAVYLPLALALVLIILPFAQTSSAGSAMFGFVFFLFAMSYLAPMYFHAKGILYREIFGITVNGQATTTVSDSGTFDA</sequence>
<feature type="transmembrane region" description="Helical" evidence="1">
    <location>
        <begin position="141"/>
        <end position="161"/>
    </location>
</feature>
<feature type="transmembrane region" description="Helical" evidence="1">
    <location>
        <begin position="46"/>
        <end position="68"/>
    </location>
</feature>
<dbReference type="InterPro" id="IPR010380">
    <property type="entry name" value="DUF975"/>
</dbReference>
<evidence type="ECO:0000313" key="2">
    <source>
        <dbReference type="EMBL" id="GLX82313.1"/>
    </source>
</evidence>
<keyword evidence="3" id="KW-1185">Reference proteome</keyword>
<reference evidence="2 3" key="1">
    <citation type="submission" date="2023-03" db="EMBL/GenBank/DDBJ databases">
        <title>Draft genome sequence of Thalassotalea eurytherma JCM 18482T.</title>
        <authorList>
            <person name="Sawabe T."/>
        </authorList>
    </citation>
    <scope>NUCLEOTIDE SEQUENCE [LARGE SCALE GENOMIC DNA]</scope>
    <source>
        <strain evidence="2 3">JCM 18482</strain>
    </source>
</reference>
<proteinExistence type="predicted"/>
<name>A0ABQ6H297_9GAMM</name>
<accession>A0ABQ6H297</accession>
<feature type="transmembrane region" description="Helical" evidence="1">
    <location>
        <begin position="117"/>
        <end position="135"/>
    </location>
</feature>
<dbReference type="Proteomes" id="UP001157133">
    <property type="component" value="Unassembled WGS sequence"/>
</dbReference>